<sequence length="58" mass="6935">MTRKFRVDIETSWAGVGEIEYFEMPDDATDAEIEEEAREIFYNYCNYGYAEVKEEHDE</sequence>
<dbReference type="Pfam" id="PF23768">
    <property type="entry name" value="DUF7167"/>
    <property type="match status" value="1"/>
</dbReference>
<proteinExistence type="predicted"/>
<dbReference type="EMBL" id="BJUG01000018">
    <property type="protein sequence ID" value="GEK38164.1"/>
    <property type="molecule type" value="Genomic_DNA"/>
</dbReference>
<dbReference type="RefSeq" id="WP_169819309.1">
    <property type="nucleotide sequence ID" value="NZ_BJUG01000018.1"/>
</dbReference>
<dbReference type="InterPro" id="IPR055591">
    <property type="entry name" value="DUF7167"/>
</dbReference>
<dbReference type="Proteomes" id="UP000321361">
    <property type="component" value="Unassembled WGS sequence"/>
</dbReference>
<accession>A0A510WG71</accession>
<organism evidence="2 3">
    <name type="scientific">Enterococcus thailandicus</name>
    <dbReference type="NCBI Taxonomy" id="417368"/>
    <lineage>
        <taxon>Bacteria</taxon>
        <taxon>Bacillati</taxon>
        <taxon>Bacillota</taxon>
        <taxon>Bacilli</taxon>
        <taxon>Lactobacillales</taxon>
        <taxon>Enterococcaceae</taxon>
        <taxon>Enterococcus</taxon>
    </lineage>
</organism>
<protein>
    <recommendedName>
        <fullName evidence="1">DUF7167 domain-containing protein</fullName>
    </recommendedName>
</protein>
<evidence type="ECO:0000313" key="3">
    <source>
        <dbReference type="Proteomes" id="UP000321361"/>
    </source>
</evidence>
<gene>
    <name evidence="2" type="ORF">ETH01_24510</name>
</gene>
<dbReference type="AlphaFoldDB" id="A0A510WG71"/>
<evidence type="ECO:0000259" key="1">
    <source>
        <dbReference type="Pfam" id="PF23768"/>
    </source>
</evidence>
<comment type="caution">
    <text evidence="2">The sequence shown here is derived from an EMBL/GenBank/DDBJ whole genome shotgun (WGS) entry which is preliminary data.</text>
</comment>
<evidence type="ECO:0000313" key="2">
    <source>
        <dbReference type="EMBL" id="GEK38164.1"/>
    </source>
</evidence>
<reference evidence="2 3" key="1">
    <citation type="submission" date="2019-07" db="EMBL/GenBank/DDBJ databases">
        <title>Whole genome shotgun sequence of Enterococcus thailandicus NBRC 101867.</title>
        <authorList>
            <person name="Hosoyama A."/>
            <person name="Uohara A."/>
            <person name="Ohji S."/>
            <person name="Ichikawa N."/>
        </authorList>
    </citation>
    <scope>NUCLEOTIDE SEQUENCE [LARGE SCALE GENOMIC DNA]</scope>
    <source>
        <strain evidence="2 3">NBRC 101867</strain>
    </source>
</reference>
<name>A0A510WG71_ENTTH</name>
<feature type="domain" description="DUF7167" evidence="1">
    <location>
        <begin position="3"/>
        <end position="54"/>
    </location>
</feature>